<evidence type="ECO:0000256" key="1">
    <source>
        <dbReference type="SAM" id="SignalP"/>
    </source>
</evidence>
<dbReference type="RefSeq" id="XP_028514314.1">
    <property type="nucleotide sequence ID" value="XM_028658513.1"/>
</dbReference>
<keyword evidence="4" id="KW-1185">Reference proteome</keyword>
<dbReference type="Gene3D" id="3.50.4.10">
    <property type="entry name" value="Hepatocyte Growth Factor"/>
    <property type="match status" value="1"/>
</dbReference>
<feature type="domain" description="Apple" evidence="2">
    <location>
        <begin position="29"/>
        <end position="103"/>
    </location>
</feature>
<organism evidence="3 4">
    <name type="scientific">Exaiptasia diaphana</name>
    <name type="common">Tropical sea anemone</name>
    <name type="synonym">Aiptasia pulchella</name>
    <dbReference type="NCBI Taxonomy" id="2652724"/>
    <lineage>
        <taxon>Eukaryota</taxon>
        <taxon>Metazoa</taxon>
        <taxon>Cnidaria</taxon>
        <taxon>Anthozoa</taxon>
        <taxon>Hexacorallia</taxon>
        <taxon>Actiniaria</taxon>
        <taxon>Aiptasiidae</taxon>
        <taxon>Exaiptasia</taxon>
    </lineage>
</organism>
<dbReference type="PROSITE" id="PS50948">
    <property type="entry name" value="PAN"/>
    <property type="match status" value="1"/>
</dbReference>
<dbReference type="InterPro" id="IPR003609">
    <property type="entry name" value="Pan_app"/>
</dbReference>
<sequence>MKVNATFNLSFIGIFCAFVSQIDMTVADCPTSELWTQLVSHVMENLTIGDIDRCYRTCAAKPGCQSINYYKEKSICELNSRTIENTPNARVANEDSVYFMIPDPLPPIPGKYTNGIK</sequence>
<accession>A0A913YGW5</accession>
<dbReference type="GeneID" id="114574871"/>
<evidence type="ECO:0000259" key="2">
    <source>
        <dbReference type="PROSITE" id="PS50948"/>
    </source>
</evidence>
<dbReference type="EnsemblMetazoa" id="XM_028658513.1">
    <property type="protein sequence ID" value="XP_028514314.1"/>
    <property type="gene ID" value="LOC114574871"/>
</dbReference>
<dbReference type="SUPFAM" id="SSF57414">
    <property type="entry name" value="Hairpin loop containing domain-like"/>
    <property type="match status" value="1"/>
</dbReference>
<name>A0A913YGW5_EXADI</name>
<dbReference type="Pfam" id="PF00024">
    <property type="entry name" value="PAN_1"/>
    <property type="match status" value="1"/>
</dbReference>
<dbReference type="Proteomes" id="UP000887567">
    <property type="component" value="Unplaced"/>
</dbReference>
<feature type="chain" id="PRO_5038031038" description="Apple domain-containing protein" evidence="1">
    <location>
        <begin position="28"/>
        <end position="117"/>
    </location>
</feature>
<proteinExistence type="predicted"/>
<keyword evidence="1" id="KW-0732">Signal</keyword>
<feature type="signal peptide" evidence="1">
    <location>
        <begin position="1"/>
        <end position="27"/>
    </location>
</feature>
<protein>
    <recommendedName>
        <fullName evidence="2">Apple domain-containing protein</fullName>
    </recommendedName>
</protein>
<dbReference type="KEGG" id="epa:114574871"/>
<reference evidence="3" key="1">
    <citation type="submission" date="2022-11" db="UniProtKB">
        <authorList>
            <consortium name="EnsemblMetazoa"/>
        </authorList>
    </citation>
    <scope>IDENTIFICATION</scope>
</reference>
<evidence type="ECO:0000313" key="3">
    <source>
        <dbReference type="EnsemblMetazoa" id="XP_028514314.1"/>
    </source>
</evidence>
<evidence type="ECO:0000313" key="4">
    <source>
        <dbReference type="Proteomes" id="UP000887567"/>
    </source>
</evidence>
<dbReference type="AlphaFoldDB" id="A0A913YGW5"/>